<gene>
    <name evidence="3" type="primary">ORF42704</name>
</gene>
<dbReference type="EMBL" id="HACG01014736">
    <property type="protein sequence ID" value="CEK61601.1"/>
    <property type="molecule type" value="Transcribed_RNA"/>
</dbReference>
<keyword evidence="2" id="KW-0812">Transmembrane</keyword>
<evidence type="ECO:0000256" key="2">
    <source>
        <dbReference type="SAM" id="Phobius"/>
    </source>
</evidence>
<evidence type="ECO:0000256" key="1">
    <source>
        <dbReference type="SAM" id="MobiDB-lite"/>
    </source>
</evidence>
<proteinExistence type="predicted"/>
<keyword evidence="2" id="KW-1133">Transmembrane helix</keyword>
<feature type="compositionally biased region" description="Low complexity" evidence="1">
    <location>
        <begin position="18"/>
        <end position="34"/>
    </location>
</feature>
<accession>A0A0B6Z106</accession>
<reference evidence="3" key="1">
    <citation type="submission" date="2014-12" db="EMBL/GenBank/DDBJ databases">
        <title>Insight into the proteome of Arion vulgaris.</title>
        <authorList>
            <person name="Aradska J."/>
            <person name="Bulat T."/>
            <person name="Smidak R."/>
            <person name="Sarate P."/>
            <person name="Gangsoo J."/>
            <person name="Sialana F."/>
            <person name="Bilban M."/>
            <person name="Lubec G."/>
        </authorList>
    </citation>
    <scope>NUCLEOTIDE SEQUENCE</scope>
    <source>
        <tissue evidence="3">Skin</tissue>
    </source>
</reference>
<dbReference type="AlphaFoldDB" id="A0A0B6Z106"/>
<keyword evidence="2" id="KW-0472">Membrane</keyword>
<sequence>LFRSVSANRRKNTLDELSIPGSQSSHESQSSRTSAAEEKVLQRVIIFWDLSYLMTCAGLLHFIQLVMAAATLICLVSAGREDGGLLNL</sequence>
<protein>
    <submittedName>
        <fullName evidence="3">Uncharacterized protein</fullName>
    </submittedName>
</protein>
<feature type="region of interest" description="Disordered" evidence="1">
    <location>
        <begin position="1"/>
        <end position="36"/>
    </location>
</feature>
<organism evidence="3">
    <name type="scientific">Arion vulgaris</name>
    <dbReference type="NCBI Taxonomy" id="1028688"/>
    <lineage>
        <taxon>Eukaryota</taxon>
        <taxon>Metazoa</taxon>
        <taxon>Spiralia</taxon>
        <taxon>Lophotrochozoa</taxon>
        <taxon>Mollusca</taxon>
        <taxon>Gastropoda</taxon>
        <taxon>Heterobranchia</taxon>
        <taxon>Euthyneura</taxon>
        <taxon>Panpulmonata</taxon>
        <taxon>Eupulmonata</taxon>
        <taxon>Stylommatophora</taxon>
        <taxon>Helicina</taxon>
        <taxon>Arionoidea</taxon>
        <taxon>Arionidae</taxon>
        <taxon>Arion</taxon>
    </lineage>
</organism>
<feature type="non-terminal residue" evidence="3">
    <location>
        <position position="88"/>
    </location>
</feature>
<evidence type="ECO:0000313" key="3">
    <source>
        <dbReference type="EMBL" id="CEK61601.1"/>
    </source>
</evidence>
<feature type="transmembrane region" description="Helical" evidence="2">
    <location>
        <begin position="52"/>
        <end position="78"/>
    </location>
</feature>
<name>A0A0B6Z106_9EUPU</name>
<feature type="non-terminal residue" evidence="3">
    <location>
        <position position="1"/>
    </location>
</feature>